<dbReference type="InterPro" id="IPR027417">
    <property type="entry name" value="P-loop_NTPase"/>
</dbReference>
<keyword evidence="9 10" id="KW-0342">GTP-binding</keyword>
<feature type="binding site" evidence="10">
    <location>
        <position position="122"/>
    </location>
    <ligand>
        <name>(6S)-5-formyl-5,6,7,8-tetrahydrofolate</name>
        <dbReference type="ChEBI" id="CHEBI:57457"/>
    </ligand>
</feature>
<evidence type="ECO:0000313" key="13">
    <source>
        <dbReference type="EMBL" id="GJG26901.1"/>
    </source>
</evidence>
<comment type="caution">
    <text evidence="13">The sequence shown here is derived from an EMBL/GenBank/DDBJ whole genome shotgun (WGS) entry which is preliminary data.</text>
</comment>
<dbReference type="GO" id="GO:0002098">
    <property type="term" value="P:tRNA wobble uridine modification"/>
    <property type="evidence" value="ECO:0007669"/>
    <property type="project" value="TreeGrafter"/>
</dbReference>
<dbReference type="InterPro" id="IPR018948">
    <property type="entry name" value="GTP-bd_TrmE_N"/>
</dbReference>
<keyword evidence="3 10" id="KW-0819">tRNA processing</keyword>
<dbReference type="HAMAP" id="MF_00379">
    <property type="entry name" value="GTPase_MnmE"/>
    <property type="match status" value="1"/>
</dbReference>
<dbReference type="NCBIfam" id="TIGR00231">
    <property type="entry name" value="small_GTP"/>
    <property type="match status" value="1"/>
</dbReference>
<feature type="domain" description="TrmE-type G" evidence="12">
    <location>
        <begin position="219"/>
        <end position="375"/>
    </location>
</feature>
<protein>
    <recommendedName>
        <fullName evidence="10">tRNA modification GTPase MnmE</fullName>
        <ecNumber evidence="10">3.6.-.-</ecNumber>
    </recommendedName>
</protein>
<dbReference type="Pfam" id="PF10396">
    <property type="entry name" value="TrmE_N"/>
    <property type="match status" value="1"/>
</dbReference>
<organism evidence="13 16">
    <name type="scientific">Segatella bryantii</name>
    <name type="common">Prevotella bryantii</name>
    <dbReference type="NCBI Taxonomy" id="77095"/>
    <lineage>
        <taxon>Bacteria</taxon>
        <taxon>Pseudomonadati</taxon>
        <taxon>Bacteroidota</taxon>
        <taxon>Bacteroidia</taxon>
        <taxon>Bacteroidales</taxon>
        <taxon>Prevotellaceae</taxon>
        <taxon>Segatella</taxon>
    </lineage>
</organism>
<feature type="binding site" evidence="10">
    <location>
        <position position="233"/>
    </location>
    <ligand>
        <name>Mg(2+)</name>
        <dbReference type="ChEBI" id="CHEBI:18420"/>
    </ligand>
</feature>
<dbReference type="Gene3D" id="3.30.1360.120">
    <property type="entry name" value="Probable tRNA modification gtpase trme, domain 1"/>
    <property type="match status" value="1"/>
</dbReference>
<dbReference type="CDD" id="cd14858">
    <property type="entry name" value="TrmE_N"/>
    <property type="match status" value="1"/>
</dbReference>
<comment type="function">
    <text evidence="10">Exhibits a very high intrinsic GTPase hydrolysis rate. Involved in the addition of a carboxymethylaminomethyl (cmnm) group at the wobble position (U34) of certain tRNAs, forming tRNA-cmnm(5)s(2)U34.</text>
</comment>
<gene>
    <name evidence="10 13" type="primary">mnmE</name>
    <name evidence="10" type="synonym">trmE</name>
    <name evidence="14" type="ORF">CIK91_10300</name>
    <name evidence="13" type="ORF">PRRU23_06010</name>
</gene>
<dbReference type="Pfam" id="PF12631">
    <property type="entry name" value="MnmE_helical"/>
    <property type="match status" value="1"/>
</dbReference>
<proteinExistence type="inferred from homology"/>
<dbReference type="Proteomes" id="UP000887043">
    <property type="component" value="Unassembled WGS sequence"/>
</dbReference>
<evidence type="ECO:0000313" key="14">
    <source>
        <dbReference type="EMBL" id="OYP54196.1"/>
    </source>
</evidence>
<dbReference type="EC" id="3.6.-.-" evidence="10"/>
<keyword evidence="8 10" id="KW-0630">Potassium</keyword>
<dbReference type="SUPFAM" id="SSF116878">
    <property type="entry name" value="TrmE connector domain"/>
    <property type="match status" value="1"/>
</dbReference>
<keyword evidence="2 10" id="KW-0963">Cytoplasm</keyword>
<dbReference type="Proteomes" id="UP000216189">
    <property type="component" value="Unassembled WGS sequence"/>
</dbReference>
<keyword evidence="15" id="KW-1185">Reference proteome</keyword>
<dbReference type="RefSeq" id="WP_006283084.1">
    <property type="nucleotide sequence ID" value="NZ_BPTR01000001.1"/>
</dbReference>
<dbReference type="AlphaFoldDB" id="A0AA37I0I8"/>
<feature type="binding site" evidence="10">
    <location>
        <position position="21"/>
    </location>
    <ligand>
        <name>(6S)-5-formyl-5,6,7,8-tetrahydrofolate</name>
        <dbReference type="ChEBI" id="CHEBI:57457"/>
    </ligand>
</feature>
<evidence type="ECO:0000256" key="11">
    <source>
        <dbReference type="RuleBase" id="RU003313"/>
    </source>
</evidence>
<dbReference type="InterPro" id="IPR027266">
    <property type="entry name" value="TrmE/GcvT-like"/>
</dbReference>
<dbReference type="InterPro" id="IPR006073">
    <property type="entry name" value="GTP-bd"/>
</dbReference>
<comment type="subcellular location">
    <subcellularLocation>
        <location evidence="10">Cytoplasm</location>
    </subcellularLocation>
</comment>
<feature type="binding site" evidence="10">
    <location>
        <position position="248"/>
    </location>
    <ligand>
        <name>K(+)</name>
        <dbReference type="ChEBI" id="CHEBI:29103"/>
    </ligand>
</feature>
<dbReference type="InterPro" id="IPR031168">
    <property type="entry name" value="G_TrmE"/>
</dbReference>
<keyword evidence="4 10" id="KW-0479">Metal-binding</keyword>
<evidence type="ECO:0000313" key="16">
    <source>
        <dbReference type="Proteomes" id="UP000887043"/>
    </source>
</evidence>
<dbReference type="GO" id="GO:0003924">
    <property type="term" value="F:GTPase activity"/>
    <property type="evidence" value="ECO:0007669"/>
    <property type="project" value="UniProtKB-UniRule"/>
</dbReference>
<reference evidence="13" key="2">
    <citation type="submission" date="2021-08" db="EMBL/GenBank/DDBJ databases">
        <title>Prevotella lacticifex sp. nov., isolated from rumen of cow.</title>
        <authorList>
            <person name="Shinkai T."/>
            <person name="Ikeyama N."/>
            <person name="Kumagai M."/>
            <person name="Ohmori H."/>
            <person name="Sakamoto M."/>
            <person name="Ohkuma M."/>
            <person name="Mitsumori M."/>
        </authorList>
    </citation>
    <scope>NUCLEOTIDE SEQUENCE</scope>
    <source>
        <strain evidence="13">DSM 11371</strain>
    </source>
</reference>
<dbReference type="NCBIfam" id="NF003661">
    <property type="entry name" value="PRK05291.1-3"/>
    <property type="match status" value="1"/>
</dbReference>
<dbReference type="Gene3D" id="1.20.120.430">
    <property type="entry name" value="tRNA modification GTPase MnmE domain 2"/>
    <property type="match status" value="1"/>
</dbReference>
<dbReference type="PANTHER" id="PTHR42714">
    <property type="entry name" value="TRNA MODIFICATION GTPASE GTPBP3"/>
    <property type="match status" value="1"/>
</dbReference>
<keyword evidence="5 10" id="KW-0547">Nucleotide-binding</keyword>
<dbReference type="PANTHER" id="PTHR42714:SF2">
    <property type="entry name" value="TRNA MODIFICATION GTPASE GTPBP3, MITOCHONDRIAL"/>
    <property type="match status" value="1"/>
</dbReference>
<accession>A0AA37I0I8</accession>
<dbReference type="GO" id="GO:0030488">
    <property type="term" value="P:tRNA methylation"/>
    <property type="evidence" value="ECO:0007669"/>
    <property type="project" value="TreeGrafter"/>
</dbReference>
<comment type="cofactor">
    <cofactor evidence="10">
        <name>K(+)</name>
        <dbReference type="ChEBI" id="CHEBI:29103"/>
    </cofactor>
    <text evidence="10">Binds 1 potassium ion per subunit.</text>
</comment>
<comment type="similarity">
    <text evidence="1 10 11">Belongs to the TRAFAC class TrmE-Era-EngA-EngB-Septin-like GTPase superfamily. TrmE GTPase family.</text>
</comment>
<keyword evidence="7 10" id="KW-0460">Magnesium</keyword>
<evidence type="ECO:0000256" key="9">
    <source>
        <dbReference type="ARBA" id="ARBA00023134"/>
    </source>
</evidence>
<dbReference type="GO" id="GO:0042802">
    <property type="term" value="F:identical protein binding"/>
    <property type="evidence" value="ECO:0007669"/>
    <property type="project" value="UniProtKB-ARBA"/>
</dbReference>
<sequence>MTNQSICALATKAGGAIAIIRVSGDDSIAITDQIFQGRKSLTEVKANSVHYGNIIDKEGNTIDDVLISVFHAPHSYTGENSIEINCHGSIYIVKNIIQALIEKGCRQAGPGEYTQRAYLNGKMDLSQAEAVADLIAATNKATHKLALSQLKGHFSSELSTLREQLLKLTSLLELELDFSDHEELEFADRSELQALAEKIDKRITTLAHSFETGRALKNGIPVAIIGKTNVGKSTLLNQLLHEEKAIVSDIDGTTRDVIEDTIDIHGVNFRFIDTAGIRQTEDKVEQIGIKRAYQKLEEATIVLWILDNQPSKEEVLDIQNRTKEKQVIILSNKMDIKPQSSYNFYDFRPFAELQISAKEGIGITELEQKLYEASDIPEIDEDSIIVTSARHYEALIRAKESIERVIEGMKMSLSGDLLAEDLRICLQELADITGGQITTHEVLGNIFKHFCVGK</sequence>
<feature type="binding site" evidence="10">
    <location>
        <begin position="229"/>
        <end position="234"/>
    </location>
    <ligand>
        <name>GTP</name>
        <dbReference type="ChEBI" id="CHEBI:37565"/>
    </ligand>
</feature>
<evidence type="ECO:0000256" key="5">
    <source>
        <dbReference type="ARBA" id="ARBA00022741"/>
    </source>
</evidence>
<feature type="binding site" evidence="10">
    <location>
        <begin position="273"/>
        <end position="276"/>
    </location>
    <ligand>
        <name>GTP</name>
        <dbReference type="ChEBI" id="CHEBI:37565"/>
    </ligand>
</feature>
<dbReference type="PROSITE" id="PS51709">
    <property type="entry name" value="G_TRME"/>
    <property type="match status" value="1"/>
</dbReference>
<evidence type="ECO:0000256" key="6">
    <source>
        <dbReference type="ARBA" id="ARBA00022801"/>
    </source>
</evidence>
<dbReference type="Gene3D" id="3.40.50.300">
    <property type="entry name" value="P-loop containing nucleotide triphosphate hydrolases"/>
    <property type="match status" value="1"/>
</dbReference>
<dbReference type="GO" id="GO:0005829">
    <property type="term" value="C:cytosol"/>
    <property type="evidence" value="ECO:0007669"/>
    <property type="project" value="TreeGrafter"/>
</dbReference>
<evidence type="ECO:0000313" key="15">
    <source>
        <dbReference type="Proteomes" id="UP000216189"/>
    </source>
</evidence>
<dbReference type="EMBL" id="BPTR01000001">
    <property type="protein sequence ID" value="GJG26901.1"/>
    <property type="molecule type" value="Genomic_DNA"/>
</dbReference>
<evidence type="ECO:0000256" key="4">
    <source>
        <dbReference type="ARBA" id="ARBA00022723"/>
    </source>
</evidence>
<dbReference type="CDD" id="cd04164">
    <property type="entry name" value="trmE"/>
    <property type="match status" value="1"/>
</dbReference>
<dbReference type="FunFam" id="3.40.50.300:FF:001376">
    <property type="entry name" value="tRNA modification GTPase MnmE"/>
    <property type="match status" value="1"/>
</dbReference>
<dbReference type="InterPro" id="IPR027368">
    <property type="entry name" value="MnmE_dom2"/>
</dbReference>
<dbReference type="EMBL" id="NPJF01000050">
    <property type="protein sequence ID" value="OYP54196.1"/>
    <property type="molecule type" value="Genomic_DNA"/>
</dbReference>
<evidence type="ECO:0000256" key="3">
    <source>
        <dbReference type="ARBA" id="ARBA00022694"/>
    </source>
</evidence>
<dbReference type="InterPro" id="IPR025867">
    <property type="entry name" value="MnmE_helical"/>
</dbReference>
<keyword evidence="6 10" id="KW-0378">Hydrolase</keyword>
<feature type="binding site" evidence="10">
    <location>
        <position position="254"/>
    </location>
    <ligand>
        <name>Mg(2+)</name>
        <dbReference type="ChEBI" id="CHEBI:18420"/>
    </ligand>
</feature>
<dbReference type="Pfam" id="PF01926">
    <property type="entry name" value="MMR_HSR1"/>
    <property type="match status" value="1"/>
</dbReference>
<dbReference type="GO" id="GO:0046872">
    <property type="term" value="F:metal ion binding"/>
    <property type="evidence" value="ECO:0007669"/>
    <property type="project" value="UniProtKB-KW"/>
</dbReference>
<feature type="binding site" evidence="10">
    <location>
        <position position="250"/>
    </location>
    <ligand>
        <name>K(+)</name>
        <dbReference type="ChEBI" id="CHEBI:29103"/>
    </ligand>
</feature>
<feature type="binding site" evidence="10">
    <location>
        <position position="83"/>
    </location>
    <ligand>
        <name>(6S)-5-formyl-5,6,7,8-tetrahydrofolate</name>
        <dbReference type="ChEBI" id="CHEBI:57457"/>
    </ligand>
</feature>
<evidence type="ECO:0000259" key="12">
    <source>
        <dbReference type="PROSITE" id="PS51709"/>
    </source>
</evidence>
<evidence type="ECO:0000256" key="1">
    <source>
        <dbReference type="ARBA" id="ARBA00011043"/>
    </source>
</evidence>
<feature type="binding site" evidence="10">
    <location>
        <position position="454"/>
    </location>
    <ligand>
        <name>(6S)-5-formyl-5,6,7,8-tetrahydrofolate</name>
        <dbReference type="ChEBI" id="CHEBI:57457"/>
    </ligand>
</feature>
<name>A0AA37I0I8_SEGBR</name>
<feature type="binding site" evidence="10">
    <location>
        <position position="229"/>
    </location>
    <ligand>
        <name>K(+)</name>
        <dbReference type="ChEBI" id="CHEBI:29103"/>
    </ligand>
</feature>
<feature type="binding site" evidence="10">
    <location>
        <begin position="248"/>
        <end position="254"/>
    </location>
    <ligand>
        <name>GTP</name>
        <dbReference type="ChEBI" id="CHEBI:37565"/>
    </ligand>
</feature>
<dbReference type="InterPro" id="IPR005225">
    <property type="entry name" value="Small_GTP-bd"/>
</dbReference>
<feature type="binding site" evidence="10">
    <location>
        <position position="253"/>
    </location>
    <ligand>
        <name>K(+)</name>
        <dbReference type="ChEBI" id="CHEBI:29103"/>
    </ligand>
</feature>
<dbReference type="NCBIfam" id="TIGR00450">
    <property type="entry name" value="mnmE_trmE_thdF"/>
    <property type="match status" value="1"/>
</dbReference>
<dbReference type="FunFam" id="3.30.1360.120:FF:000003">
    <property type="entry name" value="tRNA modification GTPase MnmE"/>
    <property type="match status" value="1"/>
</dbReference>
<evidence type="ECO:0000256" key="8">
    <source>
        <dbReference type="ARBA" id="ARBA00022958"/>
    </source>
</evidence>
<evidence type="ECO:0000256" key="2">
    <source>
        <dbReference type="ARBA" id="ARBA00022490"/>
    </source>
</evidence>
<comment type="subunit">
    <text evidence="10">Homodimer. Heterotetramer of two MnmE and two MnmG subunits.</text>
</comment>
<evidence type="ECO:0000256" key="7">
    <source>
        <dbReference type="ARBA" id="ARBA00022842"/>
    </source>
</evidence>
<dbReference type="InterPro" id="IPR004520">
    <property type="entry name" value="GTPase_MnmE"/>
</dbReference>
<comment type="caution">
    <text evidence="10">Lacks conserved residue(s) required for the propagation of feature annotation.</text>
</comment>
<evidence type="ECO:0000256" key="10">
    <source>
        <dbReference type="HAMAP-Rule" id="MF_00379"/>
    </source>
</evidence>
<dbReference type="SUPFAM" id="SSF52540">
    <property type="entry name" value="P-loop containing nucleoside triphosphate hydrolases"/>
    <property type="match status" value="1"/>
</dbReference>
<dbReference type="GO" id="GO:0005525">
    <property type="term" value="F:GTP binding"/>
    <property type="evidence" value="ECO:0007669"/>
    <property type="project" value="UniProtKB-UniRule"/>
</dbReference>
<reference evidence="14 15" key="1">
    <citation type="submission" date="2017-08" db="EMBL/GenBank/DDBJ databases">
        <title>Comparative genomics of non-oral Prevotella species.</title>
        <authorList>
            <person name="Accetto T."/>
            <person name="Nograsek B."/>
            <person name="Avgustin G."/>
        </authorList>
    </citation>
    <scope>NUCLEOTIDE SEQUENCE [LARGE SCALE GENOMIC DNA]</scope>
    <source>
        <strain evidence="14 15">TC1-1</strain>
    </source>
</reference>